<dbReference type="Proteomes" id="UP000245250">
    <property type="component" value="Chromosome"/>
</dbReference>
<dbReference type="AlphaFoldDB" id="A0A2S1YSR0"/>
<evidence type="ECO:0000313" key="1">
    <source>
        <dbReference type="EMBL" id="AWK07042.1"/>
    </source>
</evidence>
<name>A0A2S1YSR0_9FLAO</name>
<dbReference type="KEGG" id="fcr:HYN56_23545"/>
<evidence type="ECO:0000313" key="2">
    <source>
        <dbReference type="Proteomes" id="UP000245250"/>
    </source>
</evidence>
<protein>
    <submittedName>
        <fullName evidence="1">Uncharacterized protein</fullName>
    </submittedName>
</protein>
<dbReference type="EMBL" id="CP029255">
    <property type="protein sequence ID" value="AWK07042.1"/>
    <property type="molecule type" value="Genomic_DNA"/>
</dbReference>
<proteinExistence type="predicted"/>
<dbReference type="OrthoDB" id="1366999at2"/>
<reference evidence="1 2" key="1">
    <citation type="submission" date="2018-05" db="EMBL/GenBank/DDBJ databases">
        <title>Genome sequencing of Flavobacterium sp. HYN0056.</title>
        <authorList>
            <person name="Yi H."/>
            <person name="Baek C."/>
        </authorList>
    </citation>
    <scope>NUCLEOTIDE SEQUENCE [LARGE SCALE GENOMIC DNA]</scope>
    <source>
        <strain evidence="1 2">HYN0056</strain>
    </source>
</reference>
<gene>
    <name evidence="1" type="ORF">HYN56_23545</name>
</gene>
<sequence length="96" mass="11469">MRSENYLSDEFANEMNSYEEQLLLNYDDYLEGDYTNRLSASNHYNLELGELEESLEYDFDSEYDENDWEEEEELDENIAGEYDDNEEKPGAFEMIS</sequence>
<dbReference type="RefSeq" id="WP_109194434.1">
    <property type="nucleotide sequence ID" value="NZ_CP029255.1"/>
</dbReference>
<organism evidence="1 2">
    <name type="scientific">Flavobacterium crocinum</name>
    <dbReference type="NCBI Taxonomy" id="2183896"/>
    <lineage>
        <taxon>Bacteria</taxon>
        <taxon>Pseudomonadati</taxon>
        <taxon>Bacteroidota</taxon>
        <taxon>Flavobacteriia</taxon>
        <taxon>Flavobacteriales</taxon>
        <taxon>Flavobacteriaceae</taxon>
        <taxon>Flavobacterium</taxon>
    </lineage>
</organism>
<keyword evidence="2" id="KW-1185">Reference proteome</keyword>
<accession>A0A2S1YSR0</accession>